<proteinExistence type="predicted"/>
<dbReference type="GO" id="GO:0016787">
    <property type="term" value="F:hydrolase activity"/>
    <property type="evidence" value="ECO:0007669"/>
    <property type="project" value="UniProtKB-KW"/>
</dbReference>
<evidence type="ECO:0000313" key="2">
    <source>
        <dbReference type="EMBL" id="TYQ07819.1"/>
    </source>
</evidence>
<dbReference type="AlphaFoldDB" id="A0A652YVW3"/>
<keyword evidence="2" id="KW-0378">Hydrolase</keyword>
<feature type="domain" description="Amidohydrolase-related" evidence="1">
    <location>
        <begin position="6"/>
        <end position="249"/>
    </location>
</feature>
<evidence type="ECO:0000259" key="1">
    <source>
        <dbReference type="Pfam" id="PF04909"/>
    </source>
</evidence>
<dbReference type="PANTHER" id="PTHR35563">
    <property type="entry name" value="BARREL METAL-DEPENDENT HYDROLASE, PUTATIVE (AFU_ORTHOLOGUE AFUA_1G16240)-RELATED"/>
    <property type="match status" value="1"/>
</dbReference>
<dbReference type="Pfam" id="PF04909">
    <property type="entry name" value="Amidohydro_2"/>
    <property type="match status" value="1"/>
</dbReference>
<dbReference type="PANTHER" id="PTHR35563:SF2">
    <property type="entry name" value="BARREL METAL-DEPENDENT HYDROLASE, PUTATIVE (AFU_ORTHOLOGUE AFUA_1G16240)-RELATED"/>
    <property type="match status" value="1"/>
</dbReference>
<dbReference type="SUPFAM" id="SSF51556">
    <property type="entry name" value="Metallo-dependent hydrolases"/>
    <property type="match status" value="1"/>
</dbReference>
<dbReference type="InterPro" id="IPR052358">
    <property type="entry name" value="Aro_Compnd_Degr_Hydrolases"/>
</dbReference>
<accession>A0A652YVW3</accession>
<dbReference type="InterPro" id="IPR032466">
    <property type="entry name" value="Metal_Hydrolase"/>
</dbReference>
<dbReference type="EMBL" id="VNIQ01000001">
    <property type="protein sequence ID" value="TYQ07819.1"/>
    <property type="molecule type" value="Genomic_DNA"/>
</dbReference>
<protein>
    <submittedName>
        <fullName evidence="2">Putative TIM-barrel fold metal-dependent hydrolase</fullName>
    </submittedName>
</protein>
<gene>
    <name evidence="2" type="ORF">FNL38_101184</name>
</gene>
<dbReference type="Gene3D" id="3.20.20.140">
    <property type="entry name" value="Metal-dependent hydrolases"/>
    <property type="match status" value="1"/>
</dbReference>
<dbReference type="InterPro" id="IPR006680">
    <property type="entry name" value="Amidohydro-rel"/>
</dbReference>
<comment type="caution">
    <text evidence="2">The sequence shown here is derived from an EMBL/GenBank/DDBJ whole genome shotgun (WGS) entry which is preliminary data.</text>
</comment>
<reference evidence="2" key="1">
    <citation type="submission" date="2019-07" db="EMBL/GenBank/DDBJ databases">
        <title>Genomic Encyclopedia of Type Strains, Phase IV (KMG-IV): sequencing the most valuable type-strain genomes for metagenomic binning, comparative biology and taxonomic classification.</title>
        <authorList>
            <person name="Goeker M."/>
        </authorList>
    </citation>
    <scope>NUCLEOTIDE SEQUENCE</scope>
    <source>
        <strain evidence="2">DSM 44596</strain>
    </source>
</reference>
<name>A0A652YVW3_NOCGL</name>
<organism evidence="2">
    <name type="scientific">Nocardia globerula</name>
    <dbReference type="NCBI Taxonomy" id="1818"/>
    <lineage>
        <taxon>Bacteria</taxon>
        <taxon>Bacillati</taxon>
        <taxon>Actinomycetota</taxon>
        <taxon>Actinomycetes</taxon>
        <taxon>Mycobacteriales</taxon>
        <taxon>Nocardiaceae</taxon>
        <taxon>Nocardia</taxon>
    </lineage>
</organism>
<sequence length="263" mass="28584">MNDVFDAHVHIIDPRFPLVENHGYLPEPFTVPDYRSRVATLEGLSVDGGAVVTASYQGTDQEYLKTALAELGPGWVGVTALGDDVTDKEIVDLDALGVRAVRFNLRRGATDLRQLADLANRAFDLAGWHAEFYVDATLLLSLEPVFAKLPAVSIDHLGMSTRGLPYLLNLVDRGVRVKATGFGRTTISDVGDVLRQIHAVNPQALMFGTDLPGTRARRAFEIHDLDVIADAVGDDLPAVMGGNARSWYRCERASAHARNAAHS</sequence>